<dbReference type="PANTHER" id="PTHR13228">
    <property type="entry name" value="CONSERVED OLIGOMERIC GOLGI COMPLEX COMPONENT 5"/>
    <property type="match status" value="1"/>
</dbReference>
<dbReference type="Proteomes" id="UP000306102">
    <property type="component" value="Unassembled WGS sequence"/>
</dbReference>
<dbReference type="GO" id="GO:0017119">
    <property type="term" value="C:Golgi transport complex"/>
    <property type="evidence" value="ECO:0007669"/>
    <property type="project" value="InterPro"/>
</dbReference>
<protein>
    <recommendedName>
        <fullName evidence="1">Conserved oligomeric Golgi complex subunit 5 N-terminal domain-containing protein</fullName>
    </recommendedName>
</protein>
<dbReference type="InterPro" id="IPR019465">
    <property type="entry name" value="Cog5"/>
</dbReference>
<dbReference type="STRING" id="542762.A0A4S4EPV9"/>
<keyword evidence="3" id="KW-1185">Reference proteome</keyword>
<feature type="domain" description="Conserved oligomeric Golgi complex subunit 5 N-terminal" evidence="1">
    <location>
        <begin position="65"/>
        <end position="182"/>
    </location>
</feature>
<name>A0A4S4EPV9_CAMSN</name>
<dbReference type="EMBL" id="SDRB02002876">
    <property type="protein sequence ID" value="THG18779.1"/>
    <property type="molecule type" value="Genomic_DNA"/>
</dbReference>
<sequence length="270" mass="29669">MASPTIQISPIPSSSPLQRLSTFKDRTTTTATPASAAGTITSPPSSIPFSSSPLDSLFSDLIFSVFFSSDFDFTRFSSTTFSSSSATARTEKLQDGVRLPEKQLCSEVLSSHDDLLSQLSSLCDAESAVSGLRSAITTLQSFARRVLSEIADPNHQIRSKTLQLSNLHRTTELLQFTICILCQSKKFRDVMAAGESEPEKLDLAKAAQLHCEILSLCNENEGVRALSLSLSLSLDEDEDLGWSSMKMKMKICTRHDEMKIVDEDDDLWLD</sequence>
<dbReference type="AlphaFoldDB" id="A0A4S4EPV9"/>
<reference evidence="2 3" key="1">
    <citation type="journal article" date="2018" name="Proc. Natl. Acad. Sci. U.S.A.">
        <title>Draft genome sequence of Camellia sinensis var. sinensis provides insights into the evolution of the tea genome and tea quality.</title>
        <authorList>
            <person name="Wei C."/>
            <person name="Yang H."/>
            <person name="Wang S."/>
            <person name="Zhao J."/>
            <person name="Liu C."/>
            <person name="Gao L."/>
            <person name="Xia E."/>
            <person name="Lu Y."/>
            <person name="Tai Y."/>
            <person name="She G."/>
            <person name="Sun J."/>
            <person name="Cao H."/>
            <person name="Tong W."/>
            <person name="Gao Q."/>
            <person name="Li Y."/>
            <person name="Deng W."/>
            <person name="Jiang X."/>
            <person name="Wang W."/>
            <person name="Chen Q."/>
            <person name="Zhang S."/>
            <person name="Li H."/>
            <person name="Wu J."/>
            <person name="Wang P."/>
            <person name="Li P."/>
            <person name="Shi C."/>
            <person name="Zheng F."/>
            <person name="Jian J."/>
            <person name="Huang B."/>
            <person name="Shan D."/>
            <person name="Shi M."/>
            <person name="Fang C."/>
            <person name="Yue Y."/>
            <person name="Li F."/>
            <person name="Li D."/>
            <person name="Wei S."/>
            <person name="Han B."/>
            <person name="Jiang C."/>
            <person name="Yin Y."/>
            <person name="Xia T."/>
            <person name="Zhang Z."/>
            <person name="Bennetzen J.L."/>
            <person name="Zhao S."/>
            <person name="Wan X."/>
        </authorList>
    </citation>
    <scope>NUCLEOTIDE SEQUENCE [LARGE SCALE GENOMIC DNA]</scope>
    <source>
        <strain evidence="3">cv. Shuchazao</strain>
        <tissue evidence="2">Leaf</tissue>
    </source>
</reference>
<accession>A0A4S4EPV9</accession>
<dbReference type="PANTHER" id="PTHR13228:SF3">
    <property type="entry name" value="CONSERVED OLIGOMERIC GOLGI COMPLEX SUBUNIT 5"/>
    <property type="match status" value="1"/>
</dbReference>
<comment type="caution">
    <text evidence="2">The sequence shown here is derived from an EMBL/GenBank/DDBJ whole genome shotgun (WGS) entry which is preliminary data.</text>
</comment>
<proteinExistence type="predicted"/>
<organism evidence="2 3">
    <name type="scientific">Camellia sinensis var. sinensis</name>
    <name type="common">China tea</name>
    <dbReference type="NCBI Taxonomy" id="542762"/>
    <lineage>
        <taxon>Eukaryota</taxon>
        <taxon>Viridiplantae</taxon>
        <taxon>Streptophyta</taxon>
        <taxon>Embryophyta</taxon>
        <taxon>Tracheophyta</taxon>
        <taxon>Spermatophyta</taxon>
        <taxon>Magnoliopsida</taxon>
        <taxon>eudicotyledons</taxon>
        <taxon>Gunneridae</taxon>
        <taxon>Pentapetalae</taxon>
        <taxon>asterids</taxon>
        <taxon>Ericales</taxon>
        <taxon>Theaceae</taxon>
        <taxon>Camellia</taxon>
    </lineage>
</organism>
<evidence type="ECO:0000259" key="1">
    <source>
        <dbReference type="Pfam" id="PF10392"/>
    </source>
</evidence>
<dbReference type="GO" id="GO:0006891">
    <property type="term" value="P:intra-Golgi vesicle-mediated transport"/>
    <property type="evidence" value="ECO:0007669"/>
    <property type="project" value="InterPro"/>
</dbReference>
<dbReference type="InterPro" id="IPR049176">
    <property type="entry name" value="COG5_N"/>
</dbReference>
<evidence type="ECO:0000313" key="3">
    <source>
        <dbReference type="Proteomes" id="UP000306102"/>
    </source>
</evidence>
<evidence type="ECO:0000313" key="2">
    <source>
        <dbReference type="EMBL" id="THG18779.1"/>
    </source>
</evidence>
<gene>
    <name evidence="2" type="ORF">TEA_012482</name>
</gene>
<dbReference type="Pfam" id="PF10392">
    <property type="entry name" value="COG5_N"/>
    <property type="match status" value="1"/>
</dbReference>